<sequence>MDIRMAGREEIGLVYEIMQEAFREYAGVLQPPSGALGEKPEDLLPLFEAGGGAVLAWEAGRAVGSARYKRDGDRDALYIGRVAVLPDCRRRGIGEALLRHLEELARGLGYSRTTLGVRLSIPGNVSYYERHGYRPVEKHEYPCGRDSWYIMSKELQRWEEGGRPA</sequence>
<name>F8FLP7_PAEMK</name>
<dbReference type="PANTHER" id="PTHR43877">
    <property type="entry name" value="AMINOALKYLPHOSPHONATE N-ACETYLTRANSFERASE-RELATED-RELATED"/>
    <property type="match status" value="1"/>
</dbReference>
<dbReference type="HOGENOM" id="CLU_131911_0_0_9"/>
<dbReference type="CDD" id="cd04301">
    <property type="entry name" value="NAT_SF"/>
    <property type="match status" value="1"/>
</dbReference>
<keyword evidence="1 4" id="KW-0808">Transferase</keyword>
<evidence type="ECO:0000256" key="1">
    <source>
        <dbReference type="ARBA" id="ARBA00022679"/>
    </source>
</evidence>
<organism evidence="4 5">
    <name type="scientific">Paenibacillus mucilaginosus (strain KNP414)</name>
    <dbReference type="NCBI Taxonomy" id="1036673"/>
    <lineage>
        <taxon>Bacteria</taxon>
        <taxon>Bacillati</taxon>
        <taxon>Bacillota</taxon>
        <taxon>Bacilli</taxon>
        <taxon>Bacillales</taxon>
        <taxon>Paenibacillaceae</taxon>
        <taxon>Paenibacillus</taxon>
    </lineage>
</organism>
<dbReference type="AlphaFoldDB" id="F8FLP7"/>
<dbReference type="PANTHER" id="PTHR43877:SF2">
    <property type="entry name" value="AMINOALKYLPHOSPHONATE N-ACETYLTRANSFERASE-RELATED"/>
    <property type="match status" value="1"/>
</dbReference>
<dbReference type="InterPro" id="IPR050832">
    <property type="entry name" value="Bact_Acetyltransf"/>
</dbReference>
<dbReference type="RefSeq" id="WP_013919327.1">
    <property type="nucleotide sequence ID" value="NC_015690.1"/>
</dbReference>
<dbReference type="InterPro" id="IPR016181">
    <property type="entry name" value="Acyl_CoA_acyltransferase"/>
</dbReference>
<proteinExistence type="predicted"/>
<evidence type="ECO:0000313" key="4">
    <source>
        <dbReference type="EMBL" id="AEI44174.1"/>
    </source>
</evidence>
<reference evidence="4 5" key="2">
    <citation type="journal article" date="2013" name="Genome Announc.">
        <title>Genome Sequence of Growth-Improving Paenibacillus mucilaginosus Strain KNP414.</title>
        <authorList>
            <person name="Lu J.J."/>
            <person name="Wang J.F."/>
            <person name="Hu X.F."/>
        </authorList>
    </citation>
    <scope>NUCLEOTIDE SEQUENCE [LARGE SCALE GENOMIC DNA]</scope>
    <source>
        <strain evidence="4 5">KNP414</strain>
    </source>
</reference>
<dbReference type="EMBL" id="CP002869">
    <property type="protein sequence ID" value="AEI44174.1"/>
    <property type="molecule type" value="Genomic_DNA"/>
</dbReference>
<protein>
    <submittedName>
        <fullName evidence="4">GCN5-related N-acetyltransferase</fullName>
    </submittedName>
</protein>
<dbReference type="SUPFAM" id="SSF55729">
    <property type="entry name" value="Acyl-CoA N-acyltransferases (Nat)"/>
    <property type="match status" value="1"/>
</dbReference>
<dbReference type="PROSITE" id="PS51186">
    <property type="entry name" value="GNAT"/>
    <property type="match status" value="1"/>
</dbReference>
<dbReference type="KEGG" id="pms:KNP414_05650"/>
<dbReference type="InterPro" id="IPR000182">
    <property type="entry name" value="GNAT_dom"/>
</dbReference>
<feature type="domain" description="N-acetyltransferase" evidence="3">
    <location>
        <begin position="1"/>
        <end position="156"/>
    </location>
</feature>
<keyword evidence="2" id="KW-0012">Acyltransferase</keyword>
<dbReference type="Gene3D" id="3.40.630.30">
    <property type="match status" value="1"/>
</dbReference>
<gene>
    <name evidence="4" type="ordered locus">KNP414_05650</name>
</gene>
<dbReference type="GO" id="GO:0016747">
    <property type="term" value="F:acyltransferase activity, transferring groups other than amino-acyl groups"/>
    <property type="evidence" value="ECO:0007669"/>
    <property type="project" value="InterPro"/>
</dbReference>
<evidence type="ECO:0000256" key="2">
    <source>
        <dbReference type="ARBA" id="ARBA00023315"/>
    </source>
</evidence>
<evidence type="ECO:0000313" key="5">
    <source>
        <dbReference type="Proteomes" id="UP000006620"/>
    </source>
</evidence>
<dbReference type="Pfam" id="PF00583">
    <property type="entry name" value="Acetyltransf_1"/>
    <property type="match status" value="1"/>
</dbReference>
<evidence type="ECO:0000259" key="3">
    <source>
        <dbReference type="PROSITE" id="PS51186"/>
    </source>
</evidence>
<dbReference type="Proteomes" id="UP000006620">
    <property type="component" value="Chromosome"/>
</dbReference>
<dbReference type="PATRIC" id="fig|1036673.3.peg.5243"/>
<reference evidence="5" key="1">
    <citation type="submission" date="2011-06" db="EMBL/GenBank/DDBJ databases">
        <title>Complete genome sequence of Paenibacillus mucilaginosus KNP414.</title>
        <authorList>
            <person name="Wang J."/>
            <person name="Hu S."/>
            <person name="Hu X."/>
            <person name="Zhang B."/>
            <person name="Dong D."/>
            <person name="Zhang S."/>
            <person name="Zhao K."/>
            <person name="Wu D."/>
        </authorList>
    </citation>
    <scope>NUCLEOTIDE SEQUENCE [LARGE SCALE GENOMIC DNA]</scope>
    <source>
        <strain evidence="5">KNP414</strain>
    </source>
</reference>
<accession>F8FLP7</accession>